<name>A0A4R1XFW6_ACICA</name>
<evidence type="ECO:0000313" key="2">
    <source>
        <dbReference type="EMBL" id="TCM62807.1"/>
    </source>
</evidence>
<keyword evidence="1" id="KW-1133">Transmembrane helix</keyword>
<dbReference type="InterPro" id="IPR007360">
    <property type="entry name" value="SirB"/>
</dbReference>
<keyword evidence="3" id="KW-1185">Reference proteome</keyword>
<feature type="transmembrane region" description="Helical" evidence="1">
    <location>
        <begin position="110"/>
        <end position="130"/>
    </location>
</feature>
<dbReference type="EMBL" id="SLVJ01000023">
    <property type="protein sequence ID" value="TCM62807.1"/>
    <property type="molecule type" value="Genomic_DNA"/>
</dbReference>
<organism evidence="2 3">
    <name type="scientific">Acinetobacter calcoaceticus</name>
    <dbReference type="NCBI Taxonomy" id="471"/>
    <lineage>
        <taxon>Bacteria</taxon>
        <taxon>Pseudomonadati</taxon>
        <taxon>Pseudomonadota</taxon>
        <taxon>Gammaproteobacteria</taxon>
        <taxon>Moraxellales</taxon>
        <taxon>Moraxellaceae</taxon>
        <taxon>Acinetobacter</taxon>
        <taxon>Acinetobacter calcoaceticus/baumannii complex</taxon>
    </lineage>
</organism>
<proteinExistence type="predicted"/>
<accession>A0A4R1XFW6</accession>
<evidence type="ECO:0000256" key="1">
    <source>
        <dbReference type="SAM" id="Phobius"/>
    </source>
</evidence>
<dbReference type="Pfam" id="PF04247">
    <property type="entry name" value="SirB"/>
    <property type="match status" value="1"/>
</dbReference>
<dbReference type="OrthoDB" id="6713299at2"/>
<dbReference type="PIRSF" id="PIRSF005610">
    <property type="entry name" value="SirB"/>
    <property type="match status" value="1"/>
</dbReference>
<comment type="caution">
    <text evidence="2">The sequence shown here is derived from an EMBL/GenBank/DDBJ whole genome shotgun (WGS) entry which is preliminary data.</text>
</comment>
<reference evidence="2 3" key="1">
    <citation type="submission" date="2019-03" db="EMBL/GenBank/DDBJ databases">
        <title>Genomic analyses of the natural microbiome of Caenorhabditis elegans.</title>
        <authorList>
            <person name="Samuel B."/>
        </authorList>
    </citation>
    <scope>NUCLEOTIDE SEQUENCE [LARGE SCALE GENOMIC DNA]</scope>
    <source>
        <strain evidence="2 3">JUb89</strain>
    </source>
</reference>
<dbReference type="Proteomes" id="UP000294963">
    <property type="component" value="Unassembled WGS sequence"/>
</dbReference>
<feature type="transmembrane region" description="Helical" evidence="1">
    <location>
        <begin position="45"/>
        <end position="67"/>
    </location>
</feature>
<evidence type="ECO:0000313" key="3">
    <source>
        <dbReference type="Proteomes" id="UP000294963"/>
    </source>
</evidence>
<feature type="transmembrane region" description="Helical" evidence="1">
    <location>
        <begin position="6"/>
        <end position="33"/>
    </location>
</feature>
<sequence length="131" mass="14610">MDTHLIIKIIHMSSVALALSVFILRAMTLFVGITPNQQPSPKGRTLFVALQHLSYTLFVVTGIILLVMKDFQVQNWFYAKIVLFLVLLSSQIKTYKRDESIPLQQRRAGLGIGAVAFIAILSLVMIKPVLG</sequence>
<keyword evidence="1" id="KW-0472">Membrane</keyword>
<dbReference type="AlphaFoldDB" id="A0A4R1XFW6"/>
<keyword evidence="1" id="KW-0812">Transmembrane</keyword>
<gene>
    <name evidence="2" type="ORF">EC844_12351</name>
</gene>
<feature type="transmembrane region" description="Helical" evidence="1">
    <location>
        <begin position="73"/>
        <end position="89"/>
    </location>
</feature>
<protein>
    <submittedName>
        <fullName evidence="2">Invasion gene expression up-regulator SirB</fullName>
    </submittedName>
</protein>